<sequence>MNEKGCQLVVSPCSVSPSLNTIRRHQSQTIGTPVSSSPQQTGFRSSIGRTEKANRGSIHSLTFRKQNEDHVVLPNLSLRRKVLTYGKTGNPQQMPTYPLQNTTMTTSKNVKHLNSYNYNIKGKNSTHCVIKL</sequence>
<proteinExistence type="predicted"/>
<evidence type="ECO:0000313" key="3">
    <source>
        <dbReference type="Proteomes" id="UP001482620"/>
    </source>
</evidence>
<evidence type="ECO:0000313" key="2">
    <source>
        <dbReference type="EMBL" id="MEQ2254451.1"/>
    </source>
</evidence>
<feature type="region of interest" description="Disordered" evidence="1">
    <location>
        <begin position="28"/>
        <end position="52"/>
    </location>
</feature>
<dbReference type="Proteomes" id="UP001482620">
    <property type="component" value="Unassembled WGS sequence"/>
</dbReference>
<reference evidence="2 3" key="1">
    <citation type="submission" date="2021-06" db="EMBL/GenBank/DDBJ databases">
        <authorList>
            <person name="Palmer J.M."/>
        </authorList>
    </citation>
    <scope>NUCLEOTIDE SEQUENCE [LARGE SCALE GENOMIC DNA]</scope>
    <source>
        <strain evidence="3">if_2019</strain>
        <tissue evidence="2">Muscle</tissue>
    </source>
</reference>
<feature type="compositionally biased region" description="Polar residues" evidence="1">
    <location>
        <begin position="28"/>
        <end position="48"/>
    </location>
</feature>
<comment type="caution">
    <text evidence="2">The sequence shown here is derived from an EMBL/GenBank/DDBJ whole genome shotgun (WGS) entry which is preliminary data.</text>
</comment>
<protein>
    <submittedName>
        <fullName evidence="2">Uncharacterized protein</fullName>
    </submittedName>
</protein>
<gene>
    <name evidence="2" type="ORF">ILYODFUR_003966</name>
</gene>
<name>A0ABV0VDB0_9TELE</name>
<keyword evidence="3" id="KW-1185">Reference proteome</keyword>
<evidence type="ECO:0000256" key="1">
    <source>
        <dbReference type="SAM" id="MobiDB-lite"/>
    </source>
</evidence>
<accession>A0ABV0VDB0</accession>
<dbReference type="EMBL" id="JAHRIQ010104480">
    <property type="protein sequence ID" value="MEQ2254451.1"/>
    <property type="molecule type" value="Genomic_DNA"/>
</dbReference>
<organism evidence="2 3">
    <name type="scientific">Ilyodon furcidens</name>
    <name type="common">goldbreast splitfin</name>
    <dbReference type="NCBI Taxonomy" id="33524"/>
    <lineage>
        <taxon>Eukaryota</taxon>
        <taxon>Metazoa</taxon>
        <taxon>Chordata</taxon>
        <taxon>Craniata</taxon>
        <taxon>Vertebrata</taxon>
        <taxon>Euteleostomi</taxon>
        <taxon>Actinopterygii</taxon>
        <taxon>Neopterygii</taxon>
        <taxon>Teleostei</taxon>
        <taxon>Neoteleostei</taxon>
        <taxon>Acanthomorphata</taxon>
        <taxon>Ovalentaria</taxon>
        <taxon>Atherinomorphae</taxon>
        <taxon>Cyprinodontiformes</taxon>
        <taxon>Goodeidae</taxon>
        <taxon>Ilyodon</taxon>
    </lineage>
</organism>